<name>A0A7H0LHX5_9SPHN</name>
<organism evidence="1 2">
    <name type="scientific">Sphingomonas alpina</name>
    <dbReference type="NCBI Taxonomy" id="653931"/>
    <lineage>
        <taxon>Bacteria</taxon>
        <taxon>Pseudomonadati</taxon>
        <taxon>Pseudomonadota</taxon>
        <taxon>Alphaproteobacteria</taxon>
        <taxon>Sphingomonadales</taxon>
        <taxon>Sphingomonadaceae</taxon>
        <taxon>Sphingomonas</taxon>
    </lineage>
</organism>
<evidence type="ECO:0000313" key="2">
    <source>
        <dbReference type="Proteomes" id="UP000516148"/>
    </source>
</evidence>
<dbReference type="RefSeq" id="WP_187761595.1">
    <property type="nucleotide sequence ID" value="NZ_CP061038.1"/>
</dbReference>
<dbReference type="KEGG" id="spap:H3Z74_21830"/>
<keyword evidence="2" id="KW-1185">Reference proteome</keyword>
<evidence type="ECO:0000313" key="1">
    <source>
        <dbReference type="EMBL" id="QNQ09278.1"/>
    </source>
</evidence>
<protein>
    <submittedName>
        <fullName evidence="1">Uncharacterized protein</fullName>
    </submittedName>
</protein>
<dbReference type="EMBL" id="CP061038">
    <property type="protein sequence ID" value="QNQ09278.1"/>
    <property type="molecule type" value="Genomic_DNA"/>
</dbReference>
<proteinExistence type="predicted"/>
<reference evidence="1 2" key="1">
    <citation type="submission" date="2020-09" db="EMBL/GenBank/DDBJ databases">
        <title>Sphingomonas sp., a new species isolated from pork steak.</title>
        <authorList>
            <person name="Heidler von Heilborn D."/>
        </authorList>
    </citation>
    <scope>NUCLEOTIDE SEQUENCE [LARGE SCALE GENOMIC DNA]</scope>
    <source>
        <strain evidence="2">S8-3T</strain>
    </source>
</reference>
<dbReference type="Proteomes" id="UP000516148">
    <property type="component" value="Chromosome"/>
</dbReference>
<dbReference type="AlphaFoldDB" id="A0A7H0LHX5"/>
<sequence>MSNLTRNSGLTARQNEALRLIVIEQGHGRTVTYRSLAAGLGIDGVGAAYWLRQQLHDRLGAETIAAIVPRAPDGARLRFVTIPDLQLSPGCADGMSDASCLGRVRRGAVCPSHTAPQAILKAA</sequence>
<accession>A0A7H0LHX5</accession>
<gene>
    <name evidence="1" type="ORF">H3Z74_21830</name>
</gene>